<evidence type="ECO:0000313" key="7">
    <source>
        <dbReference type="EMBL" id="RGL81900.1"/>
    </source>
</evidence>
<reference evidence="6" key="5">
    <citation type="submission" date="2021-06" db="EMBL/GenBank/DDBJ databases">
        <title>Collection of gut derived symbiotic bacterial strains cultured from healthy donors.</title>
        <authorList>
            <person name="Lin H."/>
            <person name="Littmann E."/>
            <person name="Pamer E.G."/>
        </authorList>
    </citation>
    <scope>NUCLEOTIDE SEQUENCE</scope>
    <source>
        <strain evidence="6">MSK.19.85</strain>
    </source>
</reference>
<reference evidence="7 9" key="3">
    <citation type="submission" date="2018-08" db="EMBL/GenBank/DDBJ databases">
        <title>A genome reference for cultivated species of the human gut microbiota.</title>
        <authorList>
            <person name="Zou Y."/>
            <person name="Xue W."/>
            <person name="Luo G."/>
        </authorList>
    </citation>
    <scope>NUCLEOTIDE SEQUENCE [LARGE SCALE GENOMIC DNA]</scope>
    <source>
        <strain evidence="7 9">TF05-18</strain>
    </source>
</reference>
<dbReference type="InterPro" id="IPR015943">
    <property type="entry name" value="WD40/YVTN_repeat-like_dom_sf"/>
</dbReference>
<dbReference type="InterPro" id="IPR019405">
    <property type="entry name" value="Lactonase_7-beta_prop"/>
</dbReference>
<reference evidence="5 10" key="4">
    <citation type="journal article" date="2019" name="Nat. Med.">
        <title>A library of human gut bacterial isolates paired with longitudinal multiomics data enables mechanistic microbiome research.</title>
        <authorList>
            <person name="Poyet M."/>
            <person name="Groussin M."/>
            <person name="Gibbons S.M."/>
            <person name="Avila-Pacheco J."/>
            <person name="Jiang X."/>
            <person name="Kearney S.M."/>
            <person name="Perrotta A.R."/>
            <person name="Berdy B."/>
            <person name="Zhao S."/>
            <person name="Lieberman T.D."/>
            <person name="Swanson P.K."/>
            <person name="Smith M."/>
            <person name="Roesemann S."/>
            <person name="Alexander J.E."/>
            <person name="Rich S.A."/>
            <person name="Livny J."/>
            <person name="Vlamakis H."/>
            <person name="Clish C."/>
            <person name="Bullock K."/>
            <person name="Deik A."/>
            <person name="Scott J."/>
            <person name="Pierce K.A."/>
            <person name="Xavier R.J."/>
            <person name="Alm E.J."/>
        </authorList>
    </citation>
    <scope>NUCLEOTIDE SEQUENCE [LARGE SCALE GENOMIC DNA]</scope>
    <source>
        <strain evidence="5 10">BIOML-A9</strain>
    </source>
</reference>
<feature type="chain" id="PRO_5042330151" evidence="3">
    <location>
        <begin position="22"/>
        <end position="384"/>
    </location>
</feature>
<keyword evidence="3" id="KW-0732">Signal</keyword>
<dbReference type="SUPFAM" id="SSF51004">
    <property type="entry name" value="C-terminal (heme d1) domain of cytochrome cd1-nitrite reductase"/>
    <property type="match status" value="1"/>
</dbReference>
<dbReference type="Proteomes" id="UP000061587">
    <property type="component" value="Chromosome"/>
</dbReference>
<dbReference type="Pfam" id="PF10282">
    <property type="entry name" value="Lactonase"/>
    <property type="match status" value="1"/>
</dbReference>
<evidence type="ECO:0000313" key="4">
    <source>
        <dbReference type="EMBL" id="ALK84848.1"/>
    </source>
</evidence>
<evidence type="ECO:0000313" key="6">
    <source>
        <dbReference type="EMBL" id="MBV3490866.1"/>
    </source>
</evidence>
<dbReference type="FunFam" id="2.130.10.10:FF:000306">
    <property type="entry name" value="3-carboxymuconate cyclase"/>
    <property type="match status" value="1"/>
</dbReference>
<evidence type="ECO:0000256" key="1">
    <source>
        <dbReference type="ARBA" id="ARBA00005564"/>
    </source>
</evidence>
<proteinExistence type="inferred from homology"/>
<gene>
    <name evidence="4" type="ORF">BvMPK_2248</name>
    <name evidence="7" type="ORF">DXC44_18960</name>
    <name evidence="5" type="ORF">GAS37_23505</name>
    <name evidence="6" type="ORF">KSX14_20060</name>
</gene>
<dbReference type="Gene3D" id="2.130.10.10">
    <property type="entry name" value="YVTN repeat-like/Quinoprotein amine dehydrogenase"/>
    <property type="match status" value="1"/>
</dbReference>
<dbReference type="GO" id="GO:0005829">
    <property type="term" value="C:cytosol"/>
    <property type="evidence" value="ECO:0007669"/>
    <property type="project" value="TreeGrafter"/>
</dbReference>
<dbReference type="EMBL" id="JAHOGA010000094">
    <property type="protein sequence ID" value="MBV3490866.1"/>
    <property type="molecule type" value="Genomic_DNA"/>
</dbReference>
<dbReference type="PANTHER" id="PTHR30344:SF1">
    <property type="entry name" value="6-PHOSPHOGLUCONOLACTONASE"/>
    <property type="match status" value="1"/>
</dbReference>
<dbReference type="Proteomes" id="UP000758576">
    <property type="component" value="Unassembled WGS sequence"/>
</dbReference>
<organism evidence="4 8">
    <name type="scientific">Phocaeicola vulgatus</name>
    <name type="common">Bacteroides vulgatus</name>
    <dbReference type="NCBI Taxonomy" id="821"/>
    <lineage>
        <taxon>Bacteria</taxon>
        <taxon>Pseudomonadati</taxon>
        <taxon>Bacteroidota</taxon>
        <taxon>Bacteroidia</taxon>
        <taxon>Bacteroidales</taxon>
        <taxon>Bacteroidaceae</taxon>
        <taxon>Phocaeicola</taxon>
    </lineage>
</organism>
<evidence type="ECO:0000313" key="9">
    <source>
        <dbReference type="Proteomes" id="UP000261278"/>
    </source>
</evidence>
<dbReference type="PANTHER" id="PTHR30344">
    <property type="entry name" value="6-PHOSPHOGLUCONOLACTONASE-RELATED"/>
    <property type="match status" value="1"/>
</dbReference>
<reference evidence="4 8" key="2">
    <citation type="journal article" date="2016" name="Genome Biol. Evol.">
        <title>Extensive mobilome-driven genome diversification in mouse gut-associated Bacteroides vulgatus mpk.</title>
        <authorList>
            <person name="Lange A."/>
            <person name="Beier S."/>
            <person name="Steimle A."/>
            <person name="Autenrieth I.B."/>
            <person name="Huson D.H."/>
            <person name="Frick J.S."/>
        </authorList>
    </citation>
    <scope>NUCLEOTIDE SEQUENCE [LARGE SCALE GENOMIC DNA]</scope>
    <source>
        <strain evidence="8">mpk</strain>
        <strain evidence="4">Mpk</strain>
    </source>
</reference>
<reference evidence="8" key="1">
    <citation type="submission" date="2015-10" db="EMBL/GenBank/DDBJ databases">
        <title>Extensive mobilome-driven genome diversification in gut-associated Bacteroides vulgatus mpk.</title>
        <authorList>
            <person name="Beier S."/>
            <person name="Lange A."/>
            <person name="Huson D.H."/>
            <person name="Frick J.-S."/>
            <person name="Autenrieth I.B."/>
        </authorList>
    </citation>
    <scope>NUCLEOTIDE SEQUENCE [LARGE SCALE GENOMIC DNA]</scope>
    <source>
        <strain evidence="8">mpk</strain>
    </source>
</reference>
<sequence length="384" mass="42615">MKPKALFVMLILWLSFTTIQARSTEDVPDKGTYAKFLLVGCYMKSDEEGVRMYRFDGQTADVDYPCGLRGISNPAFLTSDSTGNRIYAIGDDEGKSSTANALLFDKESGLLSLLNSQSTDGELPIYITLSPKEYFVLTANYKGGSITVFSQDKKGKLQRDTKIIRFAGNGPNKKRQEQSHLHCVTFTPDGKFLLATDLGTDCIYLFPIGKRPEAGKAHSLLDESRVVRIQMDSGSGPRHICFHPNGRFAYLISELSGKITVFSYNEGKLERLQTIVCDPFVAEGNADIHVSSDGKFLYASKHLKEDGIIVYSIDSQKGTLVQIGFQPTGLYPRSFAISPDGCYLAVVCRDANCIQIFERNRNTGLLKNTGKNIRLERPAFVKFL</sequence>
<evidence type="ECO:0000313" key="5">
    <source>
        <dbReference type="EMBL" id="KAB3852082.1"/>
    </source>
</evidence>
<dbReference type="GO" id="GO:0017057">
    <property type="term" value="F:6-phosphogluconolactonase activity"/>
    <property type="evidence" value="ECO:0007669"/>
    <property type="project" value="TreeGrafter"/>
</dbReference>
<dbReference type="GO" id="GO:0006006">
    <property type="term" value="P:glucose metabolic process"/>
    <property type="evidence" value="ECO:0007669"/>
    <property type="project" value="UniProtKB-KW"/>
</dbReference>
<evidence type="ECO:0000313" key="8">
    <source>
        <dbReference type="Proteomes" id="UP000061587"/>
    </source>
</evidence>
<dbReference type="RefSeq" id="WP_016270711.1">
    <property type="nucleotide sequence ID" value="NZ_JABDSJ010000056.1"/>
</dbReference>
<dbReference type="AlphaFoldDB" id="A0A0P0L9J3"/>
<dbReference type="InterPro" id="IPR011048">
    <property type="entry name" value="Haem_d1_sf"/>
</dbReference>
<protein>
    <submittedName>
        <fullName evidence="4">3-carboxymuconate cyclase</fullName>
    </submittedName>
    <submittedName>
        <fullName evidence="5">Lactonase family protein</fullName>
    </submittedName>
</protein>
<evidence type="ECO:0000313" key="10">
    <source>
        <dbReference type="Proteomes" id="UP000470332"/>
    </source>
</evidence>
<dbReference type="Proteomes" id="UP000261278">
    <property type="component" value="Unassembled WGS sequence"/>
</dbReference>
<accession>A0A0P0L9J3</accession>
<dbReference type="PATRIC" id="fig|821.40.peg.2687"/>
<feature type="signal peptide" evidence="3">
    <location>
        <begin position="1"/>
        <end position="21"/>
    </location>
</feature>
<dbReference type="EMBL" id="WCXA01000101">
    <property type="protein sequence ID" value="KAB3852082.1"/>
    <property type="molecule type" value="Genomic_DNA"/>
</dbReference>
<comment type="similarity">
    <text evidence="1">Belongs to the cycloisomerase 2 family.</text>
</comment>
<dbReference type="EMBL" id="QSSN01000032">
    <property type="protein sequence ID" value="RGL81900.1"/>
    <property type="molecule type" value="Genomic_DNA"/>
</dbReference>
<keyword evidence="2" id="KW-0313">Glucose metabolism</keyword>
<name>A0A0P0L9J3_PHOVU</name>
<evidence type="ECO:0000256" key="3">
    <source>
        <dbReference type="SAM" id="SignalP"/>
    </source>
</evidence>
<dbReference type="InterPro" id="IPR050282">
    <property type="entry name" value="Cycloisomerase_2"/>
</dbReference>
<dbReference type="EMBL" id="CP013020">
    <property type="protein sequence ID" value="ALK84848.1"/>
    <property type="molecule type" value="Genomic_DNA"/>
</dbReference>
<dbReference type="Proteomes" id="UP000470332">
    <property type="component" value="Unassembled WGS sequence"/>
</dbReference>
<evidence type="ECO:0000256" key="2">
    <source>
        <dbReference type="ARBA" id="ARBA00022526"/>
    </source>
</evidence>
<keyword evidence="2" id="KW-0119">Carbohydrate metabolism</keyword>